<gene>
    <name evidence="12" type="ORF">GCM10022384_31490</name>
</gene>
<keyword evidence="4" id="KW-0067">ATP-binding</keyword>
<dbReference type="SMART" id="SM00220">
    <property type="entry name" value="S_TKc"/>
    <property type="match status" value="1"/>
</dbReference>
<evidence type="ECO:0000256" key="10">
    <source>
        <dbReference type="SAM" id="MobiDB-lite"/>
    </source>
</evidence>
<comment type="catalytic activity">
    <reaction evidence="8">
        <text>L-threonyl-[protein] + ATP = O-phospho-L-threonyl-[protein] + ADP + H(+)</text>
        <dbReference type="Rhea" id="RHEA:46608"/>
        <dbReference type="Rhea" id="RHEA-COMP:11060"/>
        <dbReference type="Rhea" id="RHEA-COMP:11605"/>
        <dbReference type="ChEBI" id="CHEBI:15378"/>
        <dbReference type="ChEBI" id="CHEBI:30013"/>
        <dbReference type="ChEBI" id="CHEBI:30616"/>
        <dbReference type="ChEBI" id="CHEBI:61977"/>
        <dbReference type="ChEBI" id="CHEBI:456216"/>
        <dbReference type="EC" id="2.7.12.2"/>
    </reaction>
</comment>
<evidence type="ECO:0000313" key="13">
    <source>
        <dbReference type="Proteomes" id="UP001500034"/>
    </source>
</evidence>
<evidence type="ECO:0000259" key="11">
    <source>
        <dbReference type="PROSITE" id="PS50011"/>
    </source>
</evidence>
<comment type="caution">
    <text evidence="12">The sequence shown here is derived from an EMBL/GenBank/DDBJ whole genome shotgun (WGS) entry which is preliminary data.</text>
</comment>
<evidence type="ECO:0000256" key="9">
    <source>
        <dbReference type="ARBA" id="ARBA00051693"/>
    </source>
</evidence>
<dbReference type="Pfam" id="PF00069">
    <property type="entry name" value="Pkinase"/>
    <property type="match status" value="1"/>
</dbReference>
<dbReference type="Gene3D" id="1.10.510.10">
    <property type="entry name" value="Transferase(Phosphotransferase) domain 1"/>
    <property type="match status" value="1"/>
</dbReference>
<keyword evidence="1" id="KW-0808">Transferase</keyword>
<keyword evidence="13" id="KW-1185">Reference proteome</keyword>
<evidence type="ECO:0000256" key="3">
    <source>
        <dbReference type="ARBA" id="ARBA00022777"/>
    </source>
</evidence>
<sequence length="203" mass="21906">MHYEDRLWLIMELVEGPSLAEHTATHGSLPVKRVAEIGLELLDALNAVHSVGALHRDVKPANVLLRADGRVVLCDFGIVELADTEALTTAGGVIGTVEYLSPERMEGRRAGPPSDLFSVGSTLCALLTGRSPGRSLPRWCTPWSTSRLCCPRRPGYCARSSPGCCARTRPRGRPPPRRDRHRAAAGGRDARDPCSAGSAHRGR</sequence>
<evidence type="ECO:0000256" key="7">
    <source>
        <dbReference type="ARBA" id="ARBA00049014"/>
    </source>
</evidence>
<dbReference type="EMBL" id="BAABCQ010000053">
    <property type="protein sequence ID" value="GAA3979758.1"/>
    <property type="molecule type" value="Genomic_DNA"/>
</dbReference>
<dbReference type="PANTHER" id="PTHR48013">
    <property type="entry name" value="DUAL SPECIFICITY MITOGEN-ACTIVATED PROTEIN KINASE KINASE 5-RELATED"/>
    <property type="match status" value="1"/>
</dbReference>
<dbReference type="SUPFAM" id="SSF56112">
    <property type="entry name" value="Protein kinase-like (PK-like)"/>
    <property type="match status" value="1"/>
</dbReference>
<dbReference type="CDD" id="cd14014">
    <property type="entry name" value="STKc_PknB_like"/>
    <property type="match status" value="1"/>
</dbReference>
<evidence type="ECO:0000256" key="1">
    <source>
        <dbReference type="ARBA" id="ARBA00022679"/>
    </source>
</evidence>
<feature type="region of interest" description="Disordered" evidence="10">
    <location>
        <begin position="160"/>
        <end position="203"/>
    </location>
</feature>
<organism evidence="12 13">
    <name type="scientific">Streptomyces marokkonensis</name>
    <dbReference type="NCBI Taxonomy" id="324855"/>
    <lineage>
        <taxon>Bacteria</taxon>
        <taxon>Bacillati</taxon>
        <taxon>Actinomycetota</taxon>
        <taxon>Actinomycetes</taxon>
        <taxon>Kitasatosporales</taxon>
        <taxon>Streptomycetaceae</taxon>
        <taxon>Streptomyces</taxon>
    </lineage>
</organism>
<protein>
    <recommendedName>
        <fullName evidence="6">mitogen-activated protein kinase kinase</fullName>
        <ecNumber evidence="6">2.7.12.2</ecNumber>
    </recommendedName>
</protein>
<name>A0ABP7QCH5_9ACTN</name>
<comment type="catalytic activity">
    <reaction evidence="7">
        <text>L-seryl-[protein] + ATP = O-phospho-L-seryl-[protein] + ADP + H(+)</text>
        <dbReference type="Rhea" id="RHEA:17989"/>
        <dbReference type="Rhea" id="RHEA-COMP:9863"/>
        <dbReference type="Rhea" id="RHEA-COMP:11604"/>
        <dbReference type="ChEBI" id="CHEBI:15378"/>
        <dbReference type="ChEBI" id="CHEBI:29999"/>
        <dbReference type="ChEBI" id="CHEBI:30616"/>
        <dbReference type="ChEBI" id="CHEBI:83421"/>
        <dbReference type="ChEBI" id="CHEBI:456216"/>
        <dbReference type="EC" id="2.7.12.2"/>
    </reaction>
</comment>
<feature type="domain" description="Protein kinase" evidence="11">
    <location>
        <begin position="1"/>
        <end position="203"/>
    </location>
</feature>
<dbReference type="Proteomes" id="UP001500034">
    <property type="component" value="Unassembled WGS sequence"/>
</dbReference>
<evidence type="ECO:0000256" key="2">
    <source>
        <dbReference type="ARBA" id="ARBA00022741"/>
    </source>
</evidence>
<keyword evidence="2" id="KW-0547">Nucleotide-binding</keyword>
<accession>A0ABP7QCH5</accession>
<comment type="catalytic activity">
    <reaction evidence="9">
        <text>L-tyrosyl-[protein] + ATP = O-phospho-L-tyrosyl-[protein] + ADP + H(+)</text>
        <dbReference type="Rhea" id="RHEA:10596"/>
        <dbReference type="Rhea" id="RHEA-COMP:10136"/>
        <dbReference type="Rhea" id="RHEA-COMP:20101"/>
        <dbReference type="ChEBI" id="CHEBI:15378"/>
        <dbReference type="ChEBI" id="CHEBI:30616"/>
        <dbReference type="ChEBI" id="CHEBI:46858"/>
        <dbReference type="ChEBI" id="CHEBI:61978"/>
        <dbReference type="ChEBI" id="CHEBI:456216"/>
        <dbReference type="EC" id="2.7.12.2"/>
    </reaction>
</comment>
<dbReference type="InterPro" id="IPR011009">
    <property type="entry name" value="Kinase-like_dom_sf"/>
</dbReference>
<dbReference type="InterPro" id="IPR000719">
    <property type="entry name" value="Prot_kinase_dom"/>
</dbReference>
<reference evidence="13" key="1">
    <citation type="journal article" date="2019" name="Int. J. Syst. Evol. Microbiol.">
        <title>The Global Catalogue of Microorganisms (GCM) 10K type strain sequencing project: providing services to taxonomists for standard genome sequencing and annotation.</title>
        <authorList>
            <consortium name="The Broad Institute Genomics Platform"/>
            <consortium name="The Broad Institute Genome Sequencing Center for Infectious Disease"/>
            <person name="Wu L."/>
            <person name="Ma J."/>
        </authorList>
    </citation>
    <scope>NUCLEOTIDE SEQUENCE [LARGE SCALE GENOMIC DNA]</scope>
    <source>
        <strain evidence="13">JCM 17027</strain>
    </source>
</reference>
<evidence type="ECO:0000256" key="4">
    <source>
        <dbReference type="ARBA" id="ARBA00022840"/>
    </source>
</evidence>
<keyword evidence="3" id="KW-0418">Kinase</keyword>
<evidence type="ECO:0000313" key="12">
    <source>
        <dbReference type="EMBL" id="GAA3979758.1"/>
    </source>
</evidence>
<evidence type="ECO:0000256" key="5">
    <source>
        <dbReference type="ARBA" id="ARBA00038035"/>
    </source>
</evidence>
<dbReference type="EC" id="2.7.12.2" evidence="6"/>
<evidence type="ECO:0000256" key="6">
    <source>
        <dbReference type="ARBA" id="ARBA00038999"/>
    </source>
</evidence>
<evidence type="ECO:0000256" key="8">
    <source>
        <dbReference type="ARBA" id="ARBA00049299"/>
    </source>
</evidence>
<comment type="similarity">
    <text evidence="5">Belongs to the protein kinase superfamily. STE Ser/Thr protein kinase family. MAP kinase kinase subfamily.</text>
</comment>
<dbReference type="PROSITE" id="PS50011">
    <property type="entry name" value="PROTEIN_KINASE_DOM"/>
    <property type="match status" value="1"/>
</dbReference>
<dbReference type="PANTHER" id="PTHR48013:SF9">
    <property type="entry name" value="DUAL SPECIFICITY MITOGEN-ACTIVATED PROTEIN KINASE KINASE 5"/>
    <property type="match status" value="1"/>
</dbReference>
<proteinExistence type="inferred from homology"/>
<feature type="compositionally biased region" description="Basic residues" evidence="10">
    <location>
        <begin position="168"/>
        <end position="183"/>
    </location>
</feature>